<accession>A0A4R3L613</accession>
<dbReference type="InterPro" id="IPR016120">
    <property type="entry name" value="Sig_transdc_His_kin_SpoOB"/>
</dbReference>
<dbReference type="GO" id="GO:0000155">
    <property type="term" value="F:phosphorelay sensor kinase activity"/>
    <property type="evidence" value="ECO:0007669"/>
    <property type="project" value="InterPro"/>
</dbReference>
<evidence type="ECO:0000256" key="1">
    <source>
        <dbReference type="ARBA" id="ARBA00022553"/>
    </source>
</evidence>
<dbReference type="InterPro" id="IPR009012">
    <property type="entry name" value="GrpE_head"/>
</dbReference>
<protein>
    <submittedName>
        <fullName evidence="5">Molecular chaperone GrpE</fullName>
    </submittedName>
</protein>
<keyword evidence="2" id="KW-0808">Transferase</keyword>
<dbReference type="GO" id="GO:0051087">
    <property type="term" value="F:protein-folding chaperone binding"/>
    <property type="evidence" value="ECO:0007669"/>
    <property type="project" value="InterPro"/>
</dbReference>
<evidence type="ECO:0000313" key="6">
    <source>
        <dbReference type="Proteomes" id="UP000294937"/>
    </source>
</evidence>
<organism evidence="5 6">
    <name type="scientific">Hazenella coriacea</name>
    <dbReference type="NCBI Taxonomy" id="1179467"/>
    <lineage>
        <taxon>Bacteria</taxon>
        <taxon>Bacillati</taxon>
        <taxon>Bacillota</taxon>
        <taxon>Bacilli</taxon>
        <taxon>Bacillales</taxon>
        <taxon>Thermoactinomycetaceae</taxon>
        <taxon>Hazenella</taxon>
    </lineage>
</organism>
<dbReference type="PROSITE" id="PS01071">
    <property type="entry name" value="GRPE"/>
    <property type="match status" value="1"/>
</dbReference>
<gene>
    <name evidence="5" type="ORF">EDD58_104139</name>
</gene>
<dbReference type="Pfam" id="PF01025">
    <property type="entry name" value="GrpE"/>
    <property type="match status" value="1"/>
</dbReference>
<dbReference type="Gene3D" id="2.30.22.10">
    <property type="entry name" value="Head domain of nucleotide exchange factor GrpE"/>
    <property type="match status" value="1"/>
</dbReference>
<dbReference type="InterPro" id="IPR000740">
    <property type="entry name" value="GrpE"/>
</dbReference>
<evidence type="ECO:0000256" key="3">
    <source>
        <dbReference type="ARBA" id="ARBA00022777"/>
    </source>
</evidence>
<dbReference type="GO" id="GO:0000774">
    <property type="term" value="F:adenyl-nucleotide exchange factor activity"/>
    <property type="evidence" value="ECO:0007669"/>
    <property type="project" value="InterPro"/>
</dbReference>
<dbReference type="GO" id="GO:0042803">
    <property type="term" value="F:protein homodimerization activity"/>
    <property type="evidence" value="ECO:0007669"/>
    <property type="project" value="InterPro"/>
</dbReference>
<evidence type="ECO:0000313" key="5">
    <source>
        <dbReference type="EMBL" id="TCS94270.1"/>
    </source>
</evidence>
<dbReference type="SUPFAM" id="SSF51064">
    <property type="entry name" value="Head domain of nucleotide exchange factor GrpE"/>
    <property type="match status" value="1"/>
</dbReference>
<keyword evidence="1" id="KW-0597">Phosphoprotein</keyword>
<dbReference type="Proteomes" id="UP000294937">
    <property type="component" value="Unassembled WGS sequence"/>
</dbReference>
<sequence length="209" mass="24513">MKPRKENQRTTEQSQPFSFTDTRLQLGKDRGALREVRQDSLPQVVQQENTQVVSMLNNLQSNFSSLVQVVSSRLSYDKTKEAAFDRLYQEMEELKQDQELNQLRPLYIDLILHFDRMESIYRHGSVSPELTEILKTLSGELIEILYRRGVEPLYTTSEFFDPKTQKAIKVEPTNNLAEDNRIVDIVRHGFRLKELILRPTEVIIKKYQP</sequence>
<dbReference type="AlphaFoldDB" id="A0A4R3L613"/>
<proteinExistence type="predicted"/>
<dbReference type="GO" id="GO:0006457">
    <property type="term" value="P:protein folding"/>
    <property type="evidence" value="ECO:0007669"/>
    <property type="project" value="InterPro"/>
</dbReference>
<evidence type="ECO:0000256" key="2">
    <source>
        <dbReference type="ARBA" id="ARBA00022679"/>
    </source>
</evidence>
<dbReference type="EMBL" id="SMAG01000004">
    <property type="protein sequence ID" value="TCS94270.1"/>
    <property type="molecule type" value="Genomic_DNA"/>
</dbReference>
<dbReference type="RefSeq" id="WP_131924816.1">
    <property type="nucleotide sequence ID" value="NZ_SMAG01000004.1"/>
</dbReference>
<keyword evidence="3" id="KW-0418">Kinase</keyword>
<evidence type="ECO:0000256" key="4">
    <source>
        <dbReference type="ARBA" id="ARBA00023186"/>
    </source>
</evidence>
<keyword evidence="4" id="KW-0143">Chaperone</keyword>
<dbReference type="SUPFAM" id="SSF55890">
    <property type="entry name" value="Sporulation response regulatory protein Spo0B"/>
    <property type="match status" value="1"/>
</dbReference>
<keyword evidence="6" id="KW-1185">Reference proteome</keyword>
<reference evidence="5 6" key="1">
    <citation type="submission" date="2019-03" db="EMBL/GenBank/DDBJ databases">
        <title>Genomic Encyclopedia of Type Strains, Phase IV (KMG-IV): sequencing the most valuable type-strain genomes for metagenomic binning, comparative biology and taxonomic classification.</title>
        <authorList>
            <person name="Goeker M."/>
        </authorList>
    </citation>
    <scope>NUCLEOTIDE SEQUENCE [LARGE SCALE GENOMIC DNA]</scope>
    <source>
        <strain evidence="5 6">DSM 45707</strain>
    </source>
</reference>
<comment type="caution">
    <text evidence="5">The sequence shown here is derived from an EMBL/GenBank/DDBJ whole genome shotgun (WGS) entry which is preliminary data.</text>
</comment>
<dbReference type="OrthoDB" id="163814at2"/>
<name>A0A4R3L613_9BACL</name>